<dbReference type="InterPro" id="IPR002469">
    <property type="entry name" value="Peptidase_S9B_N"/>
</dbReference>
<gene>
    <name evidence="3" type="ORF">BOCO_1119</name>
</gene>
<dbReference type="SUPFAM" id="SSF53474">
    <property type="entry name" value="alpha/beta-Hydrolases"/>
    <property type="match status" value="1"/>
</dbReference>
<protein>
    <submittedName>
        <fullName evidence="3">Cytochrome C</fullName>
    </submittedName>
</protein>
<sequence>MTNQVADQVRMVNDGQTDAQERVSDFPQAKARTLRFTLGAPRSIQVVGDGRRAFFLRSDGPEDFETSLWMSTFDSDNTHKETLLADPRLLAGEQAEDVPPEEQARRERLREGGQGIVSYSADAAGHRVVFALGGELWLTEIGKDGLCGKTRKLKLLEDKQTQMGGGILNPRLSPDGTRVAYTTGRQVVVITIGYEGEEDGVQVALALPQEASEDFKLGLAEFVAGEEMDRYEGFWWSPDSDALLVEAFDASLEPTWYVSDPANPNHPAIARRYPQALTANAQVRLFYVQLSSDGSAKDLHQVDWDRQGFEYLAVVRWQSGHSPLLLVQNRRQTADQVLSVEVDGLQRTKDTSQVNTLDYSTLDNLPTAPTRVLSTHSNPQWIDIVPGLPAYTPSGQLAEAYIDTNADTTRLSLDGKPLSAVGCQLREVLDLGERDALAVVSSDPRSFDLVCYGYDGRLKVLNSGPGVWTGSRSGRGFVISGRTMRESGVLAWHSIVASDSHLDAMVCGGKGHEEHGLEACARLSSQAAEPGFVPNVDFVRLGNDQLFAAVVRPSTFSPWSDEEQLPVLLKPYGGPGFQQVVFSQSYYWESQWWADQGFIVLTVDGHGTTGRGPAWDRAIFEDMAQVTLDDQLAALQSLPDVIPEADLSRVAMIGWSYGGFLSALSVLRAPDAIHAACAGAPPTDWTLYDTHYTERYLGMDPDIYRRNSIVDDAPHLRRPLMLIHGFADDNVSVAHSLRLSQALTEAGRSHTVLPLTGITHMTNDPSVAENLLVLQRDFLYQSLGIETRS</sequence>
<organism evidence="3 4">
    <name type="scientific">Bombiscardovia coagulans</name>
    <dbReference type="NCBI Taxonomy" id="686666"/>
    <lineage>
        <taxon>Bacteria</taxon>
        <taxon>Bacillati</taxon>
        <taxon>Actinomycetota</taxon>
        <taxon>Actinomycetes</taxon>
        <taxon>Bifidobacteriales</taxon>
        <taxon>Bifidobacteriaceae</taxon>
        <taxon>Bombiscardovia</taxon>
    </lineage>
</organism>
<dbReference type="PANTHER" id="PTHR11731:SF193">
    <property type="entry name" value="DIPEPTIDYL PEPTIDASE 9"/>
    <property type="match status" value="1"/>
</dbReference>
<dbReference type="EMBL" id="MWWS01000006">
    <property type="protein sequence ID" value="OZG49059.1"/>
    <property type="molecule type" value="Genomic_DNA"/>
</dbReference>
<evidence type="ECO:0000313" key="3">
    <source>
        <dbReference type="EMBL" id="OZG49059.1"/>
    </source>
</evidence>
<evidence type="ECO:0000259" key="2">
    <source>
        <dbReference type="Pfam" id="PF00930"/>
    </source>
</evidence>
<keyword evidence="4" id="KW-1185">Reference proteome</keyword>
<dbReference type="PANTHER" id="PTHR11731">
    <property type="entry name" value="PROTEASE FAMILY S9B,C DIPEPTIDYL-PEPTIDASE IV-RELATED"/>
    <property type="match status" value="1"/>
</dbReference>
<dbReference type="SUPFAM" id="SSF82171">
    <property type="entry name" value="DPP6 N-terminal domain-like"/>
    <property type="match status" value="1"/>
</dbReference>
<evidence type="ECO:0000313" key="4">
    <source>
        <dbReference type="Proteomes" id="UP000216004"/>
    </source>
</evidence>
<dbReference type="Pfam" id="PF00326">
    <property type="entry name" value="Peptidase_S9"/>
    <property type="match status" value="1"/>
</dbReference>
<comment type="caution">
    <text evidence="3">The sequence shown here is derived from an EMBL/GenBank/DDBJ whole genome shotgun (WGS) entry which is preliminary data.</text>
</comment>
<dbReference type="Pfam" id="PF00930">
    <property type="entry name" value="DPPIV_N"/>
    <property type="match status" value="1"/>
</dbReference>
<dbReference type="GO" id="GO:0006508">
    <property type="term" value="P:proteolysis"/>
    <property type="evidence" value="ECO:0007669"/>
    <property type="project" value="InterPro"/>
</dbReference>
<dbReference type="Gene3D" id="2.140.10.30">
    <property type="entry name" value="Dipeptidylpeptidase IV, N-terminal domain"/>
    <property type="match status" value="1"/>
</dbReference>
<dbReference type="InterPro" id="IPR050278">
    <property type="entry name" value="Serine_Prot_S9B/DPPIV"/>
</dbReference>
<accession>A0A261EQC5</accession>
<feature type="domain" description="Peptidase S9 prolyl oligopeptidase catalytic" evidence="1">
    <location>
        <begin position="585"/>
        <end position="784"/>
    </location>
</feature>
<proteinExistence type="predicted"/>
<feature type="domain" description="Dipeptidylpeptidase IV N-terminal" evidence="2">
    <location>
        <begin position="164"/>
        <end position="348"/>
    </location>
</feature>
<dbReference type="GO" id="GO:0008236">
    <property type="term" value="F:serine-type peptidase activity"/>
    <property type="evidence" value="ECO:0007669"/>
    <property type="project" value="InterPro"/>
</dbReference>
<dbReference type="GO" id="GO:0008239">
    <property type="term" value="F:dipeptidyl-peptidase activity"/>
    <property type="evidence" value="ECO:0007669"/>
    <property type="project" value="TreeGrafter"/>
</dbReference>
<reference evidence="3 4" key="1">
    <citation type="journal article" date="2017" name="BMC Genomics">
        <title>Comparative genomic and phylogenomic analyses of the Bifidobacteriaceae family.</title>
        <authorList>
            <person name="Lugli G.A."/>
            <person name="Milani C."/>
            <person name="Turroni F."/>
            <person name="Duranti S."/>
            <person name="Mancabelli L."/>
            <person name="Mangifesta M."/>
            <person name="Ferrario C."/>
            <person name="Modesto M."/>
            <person name="Mattarelli P."/>
            <person name="Jiri K."/>
            <person name="van Sinderen D."/>
            <person name="Ventura M."/>
        </authorList>
    </citation>
    <scope>NUCLEOTIDE SEQUENCE [LARGE SCALE GENOMIC DNA]</scope>
    <source>
        <strain evidence="3 4">DSM 22924</strain>
    </source>
</reference>
<dbReference type="AlphaFoldDB" id="A0A261EQC5"/>
<dbReference type="Proteomes" id="UP000216004">
    <property type="component" value="Unassembled WGS sequence"/>
</dbReference>
<dbReference type="RefSeq" id="WP_420835407.1">
    <property type="nucleotide sequence ID" value="NZ_MWWS01000006.1"/>
</dbReference>
<evidence type="ECO:0000259" key="1">
    <source>
        <dbReference type="Pfam" id="PF00326"/>
    </source>
</evidence>
<dbReference type="Gene3D" id="3.40.50.1820">
    <property type="entry name" value="alpha/beta hydrolase"/>
    <property type="match status" value="1"/>
</dbReference>
<name>A0A261EQC5_9BIFI</name>
<dbReference type="InterPro" id="IPR001375">
    <property type="entry name" value="Peptidase_S9_cat"/>
</dbReference>
<dbReference type="InterPro" id="IPR029058">
    <property type="entry name" value="AB_hydrolase_fold"/>
</dbReference>